<dbReference type="EMBL" id="BIMX01000007">
    <property type="protein sequence ID" value="GCE98996.1"/>
    <property type="molecule type" value="Genomic_DNA"/>
</dbReference>
<comment type="similarity">
    <text evidence="2">Belongs to the syntaxin family.</text>
</comment>
<comment type="subcellular location">
    <subcellularLocation>
        <location evidence="1">Membrane</location>
        <topology evidence="1">Single-pass type IV membrane protein</topology>
    </subcellularLocation>
</comment>
<dbReference type="PROSITE" id="PS00914">
    <property type="entry name" value="SYNTAXIN"/>
    <property type="match status" value="1"/>
</dbReference>
<dbReference type="SMART" id="SM00397">
    <property type="entry name" value="t_SNARE"/>
    <property type="match status" value="1"/>
</dbReference>
<feature type="domain" description="T-SNARE coiled-coil homology" evidence="11">
    <location>
        <begin position="129"/>
        <end position="191"/>
    </location>
</feature>
<evidence type="ECO:0000256" key="1">
    <source>
        <dbReference type="ARBA" id="ARBA00004211"/>
    </source>
</evidence>
<evidence type="ECO:0000256" key="8">
    <source>
        <dbReference type="ARBA" id="ARBA00073343"/>
    </source>
</evidence>
<dbReference type="PANTHER" id="PTHR19957">
    <property type="entry name" value="SYNTAXIN"/>
    <property type="match status" value="1"/>
</dbReference>
<evidence type="ECO:0000313" key="13">
    <source>
        <dbReference type="Proteomes" id="UP000301737"/>
    </source>
</evidence>
<keyword evidence="5 10" id="KW-1133">Transmembrane helix</keyword>
<keyword evidence="6 9" id="KW-0175">Coiled coil</keyword>
<dbReference type="GO" id="GO:0048278">
    <property type="term" value="P:vesicle docking"/>
    <property type="evidence" value="ECO:0007669"/>
    <property type="project" value="TreeGrafter"/>
</dbReference>
<dbReference type="Gene3D" id="1.20.58.90">
    <property type="match status" value="1"/>
</dbReference>
<dbReference type="GO" id="GO:0000149">
    <property type="term" value="F:SNARE binding"/>
    <property type="evidence" value="ECO:0007669"/>
    <property type="project" value="TreeGrafter"/>
</dbReference>
<dbReference type="InterPro" id="IPR045242">
    <property type="entry name" value="Syntaxin"/>
</dbReference>
<accession>A0A4C2E6R2</accession>
<comment type="caution">
    <text evidence="12">The sequence shown here is derived from an EMBL/GenBank/DDBJ whole genome shotgun (WGS) entry which is preliminary data.</text>
</comment>
<evidence type="ECO:0000256" key="10">
    <source>
        <dbReference type="SAM" id="Phobius"/>
    </source>
</evidence>
<sequence>MDRDPFEQVARDTRGQIERLSVFLQNNPNNEANGEVREVMQDIEETIEDLNKSLQVIERSGKSTLDRQNEVSSLKDAYHKLRQRTADKATTNSTSLNNNYVAWQQEQDERETNASQRPLQDNYDNPFQEQMLREQDVQLDGIHHTMTNLHLQAQTMGDELQDQSELLQDMDTNMDTIGNKLSRGRRQLEWIYERNKEKYNNCCIMLLIVALIVLLVLAFIA</sequence>
<evidence type="ECO:0000256" key="5">
    <source>
        <dbReference type="ARBA" id="ARBA00022989"/>
    </source>
</evidence>
<evidence type="ECO:0000256" key="2">
    <source>
        <dbReference type="ARBA" id="ARBA00009063"/>
    </source>
</evidence>
<dbReference type="Proteomes" id="UP000301737">
    <property type="component" value="Unassembled WGS sequence"/>
</dbReference>
<evidence type="ECO:0000259" key="11">
    <source>
        <dbReference type="PROSITE" id="PS50192"/>
    </source>
</evidence>
<dbReference type="PANTHER" id="PTHR19957:SF224">
    <property type="entry name" value="HL02043P"/>
    <property type="match status" value="1"/>
</dbReference>
<dbReference type="SUPFAM" id="SSF58038">
    <property type="entry name" value="SNARE fusion complex"/>
    <property type="match status" value="1"/>
</dbReference>
<dbReference type="InterPro" id="IPR048036">
    <property type="entry name" value="Tlg1p-like_N"/>
</dbReference>
<keyword evidence="4 10" id="KW-0812">Transmembrane</keyword>
<evidence type="ECO:0000256" key="3">
    <source>
        <dbReference type="ARBA" id="ARBA00022448"/>
    </source>
</evidence>
<dbReference type="FunFam" id="1.20.5.110:FF:000006">
    <property type="entry name" value="Syntaxin 6"/>
    <property type="match status" value="1"/>
</dbReference>
<reference evidence="12 13" key="1">
    <citation type="submission" date="2019-01" db="EMBL/GenBank/DDBJ databases">
        <title>Draft Genome Sequencing of Zygosaccharomyces mellis Ca-7.</title>
        <authorList>
            <person name="Shiwa Y."/>
            <person name="Kanesaki Y."/>
            <person name="Ishige T."/>
            <person name="Mura K."/>
            <person name="Hori T."/>
            <person name="Tamura T."/>
        </authorList>
    </citation>
    <scope>NUCLEOTIDE SEQUENCE [LARGE SCALE GENOMIC DNA]</scope>
    <source>
        <strain evidence="12 13">Ca-7</strain>
    </source>
</reference>
<dbReference type="GO" id="GO:0012505">
    <property type="term" value="C:endomembrane system"/>
    <property type="evidence" value="ECO:0007669"/>
    <property type="project" value="TreeGrafter"/>
</dbReference>
<proteinExistence type="inferred from homology"/>
<dbReference type="GO" id="GO:0006906">
    <property type="term" value="P:vesicle fusion"/>
    <property type="evidence" value="ECO:0007669"/>
    <property type="project" value="TreeGrafter"/>
</dbReference>
<organism evidence="12 13">
    <name type="scientific">Zygosaccharomyces mellis</name>
    <dbReference type="NCBI Taxonomy" id="42258"/>
    <lineage>
        <taxon>Eukaryota</taxon>
        <taxon>Fungi</taxon>
        <taxon>Dikarya</taxon>
        <taxon>Ascomycota</taxon>
        <taxon>Saccharomycotina</taxon>
        <taxon>Saccharomycetes</taxon>
        <taxon>Saccharomycetales</taxon>
        <taxon>Saccharomycetaceae</taxon>
        <taxon>Zygosaccharomyces</taxon>
    </lineage>
</organism>
<dbReference type="CDD" id="cd15851">
    <property type="entry name" value="SNARE_Syntaxin6"/>
    <property type="match status" value="1"/>
</dbReference>
<feature type="coiled-coil region" evidence="9">
    <location>
        <begin position="29"/>
        <end position="60"/>
    </location>
</feature>
<dbReference type="InterPro" id="IPR000727">
    <property type="entry name" value="T_SNARE_dom"/>
</dbReference>
<dbReference type="Pfam" id="PF05739">
    <property type="entry name" value="SNARE"/>
    <property type="match status" value="1"/>
</dbReference>
<dbReference type="SUPFAM" id="SSF47661">
    <property type="entry name" value="t-snare proteins"/>
    <property type="match status" value="1"/>
</dbReference>
<dbReference type="InterPro" id="IPR006012">
    <property type="entry name" value="Syntaxin/epimorphin_CS"/>
</dbReference>
<evidence type="ECO:0000256" key="7">
    <source>
        <dbReference type="ARBA" id="ARBA00023136"/>
    </source>
</evidence>
<dbReference type="GO" id="GO:0006886">
    <property type="term" value="P:intracellular protein transport"/>
    <property type="evidence" value="ECO:0007669"/>
    <property type="project" value="InterPro"/>
</dbReference>
<dbReference type="InterPro" id="IPR010989">
    <property type="entry name" value="SNARE"/>
</dbReference>
<dbReference type="GO" id="GO:0005484">
    <property type="term" value="F:SNAP receptor activity"/>
    <property type="evidence" value="ECO:0007669"/>
    <property type="project" value="InterPro"/>
</dbReference>
<evidence type="ECO:0000256" key="4">
    <source>
        <dbReference type="ARBA" id="ARBA00022692"/>
    </source>
</evidence>
<evidence type="ECO:0000256" key="6">
    <source>
        <dbReference type="ARBA" id="ARBA00023054"/>
    </source>
</evidence>
<dbReference type="GO" id="GO:0031201">
    <property type="term" value="C:SNARE complex"/>
    <property type="evidence" value="ECO:0007669"/>
    <property type="project" value="TreeGrafter"/>
</dbReference>
<dbReference type="AlphaFoldDB" id="A0A4C2E6R2"/>
<protein>
    <recommendedName>
        <fullName evidence="8">t-SNARE affecting a late Golgi compartment protein 1</fullName>
    </recommendedName>
</protein>
<dbReference type="Gene3D" id="1.20.5.110">
    <property type="match status" value="1"/>
</dbReference>
<evidence type="ECO:0000313" key="12">
    <source>
        <dbReference type="EMBL" id="GCE98996.1"/>
    </source>
</evidence>
<dbReference type="PROSITE" id="PS50192">
    <property type="entry name" value="T_SNARE"/>
    <property type="match status" value="1"/>
</dbReference>
<keyword evidence="7 10" id="KW-0472">Membrane</keyword>
<keyword evidence="3" id="KW-0813">Transport</keyword>
<evidence type="ECO:0000256" key="9">
    <source>
        <dbReference type="SAM" id="Coils"/>
    </source>
</evidence>
<name>A0A4C2E6R2_9SACH</name>
<feature type="transmembrane region" description="Helical" evidence="10">
    <location>
        <begin position="202"/>
        <end position="220"/>
    </location>
</feature>
<dbReference type="CDD" id="cd21444">
    <property type="entry name" value="SNARE_NTD_Tlg1p-like"/>
    <property type="match status" value="1"/>
</dbReference>
<gene>
    <name evidence="12" type="ORF">ZYGM_003849</name>
</gene>
<dbReference type="OrthoDB" id="546861at2759"/>
<keyword evidence="13" id="KW-1185">Reference proteome</keyword>